<keyword evidence="3" id="KW-1185">Reference proteome</keyword>
<comment type="similarity">
    <text evidence="1">Belongs to the inositol monophosphatase superfamily.</text>
</comment>
<sequence>MEDPWQKAYDFAVVVAKMVGEEILKAGESEIRVLTKSSTVDLVTKTDERVEKIVIGSLKQEFGEDAHCFIGEESVANGEPCILTDKPTWITDPVDSTTNFVHGFPFVAVSIAFAVNKQVCKKTKTILHNHCLM</sequence>
<evidence type="ECO:0000313" key="2">
    <source>
        <dbReference type="EMBL" id="MED6233034.1"/>
    </source>
</evidence>
<evidence type="ECO:0000256" key="1">
    <source>
        <dbReference type="ARBA" id="ARBA00009759"/>
    </source>
</evidence>
<dbReference type="PRINTS" id="PR00377">
    <property type="entry name" value="IMPHPHTASES"/>
</dbReference>
<organism evidence="2 3">
    <name type="scientific">Ataeniobius toweri</name>
    <dbReference type="NCBI Taxonomy" id="208326"/>
    <lineage>
        <taxon>Eukaryota</taxon>
        <taxon>Metazoa</taxon>
        <taxon>Chordata</taxon>
        <taxon>Craniata</taxon>
        <taxon>Vertebrata</taxon>
        <taxon>Euteleostomi</taxon>
        <taxon>Actinopterygii</taxon>
        <taxon>Neopterygii</taxon>
        <taxon>Teleostei</taxon>
        <taxon>Neoteleostei</taxon>
        <taxon>Acanthomorphata</taxon>
        <taxon>Ovalentaria</taxon>
        <taxon>Atherinomorphae</taxon>
        <taxon>Cyprinodontiformes</taxon>
        <taxon>Goodeidae</taxon>
        <taxon>Ataeniobius</taxon>
    </lineage>
</organism>
<dbReference type="PANTHER" id="PTHR20854">
    <property type="entry name" value="INOSITOL MONOPHOSPHATASE"/>
    <property type="match status" value="1"/>
</dbReference>
<dbReference type="InterPro" id="IPR000760">
    <property type="entry name" value="Inositol_monophosphatase-like"/>
</dbReference>
<evidence type="ECO:0000313" key="3">
    <source>
        <dbReference type="Proteomes" id="UP001345963"/>
    </source>
</evidence>
<dbReference type="Gene3D" id="3.30.540.10">
    <property type="entry name" value="Fructose-1,6-Bisphosphatase, subunit A, domain 1"/>
    <property type="match status" value="1"/>
</dbReference>
<gene>
    <name evidence="2" type="ORF">ATANTOWER_005940</name>
</gene>
<accession>A0ABU7A5W0</accession>
<dbReference type="PANTHER" id="PTHR20854:SF26">
    <property type="entry name" value="INOSITOL MONOPHOSPHATASE 1"/>
    <property type="match status" value="1"/>
</dbReference>
<protein>
    <recommendedName>
        <fullName evidence="4">Inositol-phosphate phosphatase</fullName>
    </recommendedName>
</protein>
<reference evidence="2 3" key="1">
    <citation type="submission" date="2021-07" db="EMBL/GenBank/DDBJ databases">
        <authorList>
            <person name="Palmer J.M."/>
        </authorList>
    </citation>
    <scope>NUCLEOTIDE SEQUENCE [LARGE SCALE GENOMIC DNA]</scope>
    <source>
        <strain evidence="2 3">AT_MEX2019</strain>
        <tissue evidence="2">Muscle</tissue>
    </source>
</reference>
<dbReference type="Proteomes" id="UP001345963">
    <property type="component" value="Unassembled WGS sequence"/>
</dbReference>
<evidence type="ECO:0008006" key="4">
    <source>
        <dbReference type="Google" id="ProtNLM"/>
    </source>
</evidence>
<dbReference type="SUPFAM" id="SSF56655">
    <property type="entry name" value="Carbohydrate phosphatase"/>
    <property type="match status" value="1"/>
</dbReference>
<dbReference type="EMBL" id="JAHUTI010001666">
    <property type="protein sequence ID" value="MED6233034.1"/>
    <property type="molecule type" value="Genomic_DNA"/>
</dbReference>
<proteinExistence type="inferred from homology"/>
<dbReference type="Pfam" id="PF00459">
    <property type="entry name" value="Inositol_P"/>
    <property type="match status" value="1"/>
</dbReference>
<name>A0ABU7A5W0_9TELE</name>
<comment type="caution">
    <text evidence="2">The sequence shown here is derived from an EMBL/GenBank/DDBJ whole genome shotgun (WGS) entry which is preliminary data.</text>
</comment>